<organism evidence="1 2">
    <name type="scientific">Protopolystoma xenopodis</name>
    <dbReference type="NCBI Taxonomy" id="117903"/>
    <lineage>
        <taxon>Eukaryota</taxon>
        <taxon>Metazoa</taxon>
        <taxon>Spiralia</taxon>
        <taxon>Lophotrochozoa</taxon>
        <taxon>Platyhelminthes</taxon>
        <taxon>Monogenea</taxon>
        <taxon>Polyopisthocotylea</taxon>
        <taxon>Polystomatidea</taxon>
        <taxon>Polystomatidae</taxon>
        <taxon>Protopolystoma</taxon>
    </lineage>
</organism>
<name>A0A3S5CL04_9PLAT</name>
<dbReference type="Proteomes" id="UP000784294">
    <property type="component" value="Unassembled WGS sequence"/>
</dbReference>
<comment type="caution">
    <text evidence="1">The sequence shown here is derived from an EMBL/GenBank/DDBJ whole genome shotgun (WGS) entry which is preliminary data.</text>
</comment>
<keyword evidence="2" id="KW-1185">Reference proteome</keyword>
<protein>
    <submittedName>
        <fullName evidence="1">Uncharacterized protein</fullName>
    </submittedName>
</protein>
<evidence type="ECO:0000313" key="1">
    <source>
        <dbReference type="EMBL" id="VEL17065.1"/>
    </source>
</evidence>
<sequence>MDADLSVAPTCPSLRPAIFHSLSTLCSRQFTSNQGQGYVATRKSWQQAFITHRPFGQLERTTEFSNEHGHIVCSHSSMHERTYACQHHVCIPVGSSICNWQPVVNFRPKLAA</sequence>
<dbReference type="AlphaFoldDB" id="A0A3S5CL04"/>
<accession>A0A3S5CL04</accession>
<dbReference type="EMBL" id="CAAALY010030944">
    <property type="protein sequence ID" value="VEL17065.1"/>
    <property type="molecule type" value="Genomic_DNA"/>
</dbReference>
<reference evidence="1" key="1">
    <citation type="submission" date="2018-11" db="EMBL/GenBank/DDBJ databases">
        <authorList>
            <consortium name="Pathogen Informatics"/>
        </authorList>
    </citation>
    <scope>NUCLEOTIDE SEQUENCE</scope>
</reference>
<evidence type="ECO:0000313" key="2">
    <source>
        <dbReference type="Proteomes" id="UP000784294"/>
    </source>
</evidence>
<feature type="non-terminal residue" evidence="1">
    <location>
        <position position="1"/>
    </location>
</feature>
<gene>
    <name evidence="1" type="ORF">PXEA_LOCUS10505</name>
</gene>
<proteinExistence type="predicted"/>